<dbReference type="AlphaFoldDB" id="A0A1J7I8G5"/>
<proteinExistence type="predicted"/>
<gene>
    <name evidence="3" type="ORF">CONLIGDRAFT_623853</name>
</gene>
<dbReference type="EMBL" id="KV875105">
    <property type="protein sequence ID" value="OIW23741.1"/>
    <property type="molecule type" value="Genomic_DNA"/>
</dbReference>
<dbReference type="InterPro" id="IPR009291">
    <property type="entry name" value="Vps62"/>
</dbReference>
<dbReference type="FunCoup" id="A0A1J7I8G5">
    <property type="interactions" value="23"/>
</dbReference>
<dbReference type="PANTHER" id="PTHR48174:SF5">
    <property type="entry name" value="VACUOLAR PROTEIN SORTING-ASSOCIATED PROTEIN 62"/>
    <property type="match status" value="1"/>
</dbReference>
<sequence length="426" mass="48201">MILLLAALFCSAQVVNAQTAGSSVLDEPNRAAPDYVTRYAPLVWLHSEDPFRPADLLEHIRHTAPAVDNKPIHGLPELGLDNLAILNDIDGEVALTAIDNITTLPAWLFGEAPDDTGRTRNATSCVVILVEKGSVDIDVFYFYFYSYDRGPNLTQVVEPLNLLLKDDGDGMHFGNHVGDWEHNMIRFHHGKPVGIFYSQHRDGAEYNWNDTSLSMNGQRPIVFSAYGSHANYATSGNHIHDDVLVDYCDDGLTWDPILSAYFFHLEPRSFKLTQMSPPRAAAPPTSNLTSFFYFNGRWGDIQYPDDDPRQRTVPTFGIKRYVSGPTGPATKELLRTGLSSEPSHRGWLQWAVAVFMSLYPCCIRGWRVWVFGTLLSGLLMSMVFVVRYGIRRYRRRGYKKVETEIAMDDLAWREDRTSDSIENEMR</sequence>
<keyword evidence="1" id="KW-1133">Transmembrane helix</keyword>
<keyword evidence="1" id="KW-0472">Membrane</keyword>
<accession>A0A1J7I8G5</accession>
<reference evidence="3 4" key="1">
    <citation type="submission" date="2016-10" db="EMBL/GenBank/DDBJ databases">
        <title>Draft genome sequence of Coniochaeta ligniaria NRRL30616, a lignocellulolytic fungus for bioabatement of inhibitors in plant biomass hydrolysates.</title>
        <authorList>
            <consortium name="DOE Joint Genome Institute"/>
            <person name="Jimenez D.J."/>
            <person name="Hector R.E."/>
            <person name="Riley R."/>
            <person name="Sun H."/>
            <person name="Grigoriev I.V."/>
            <person name="Van Elsas J.D."/>
            <person name="Nichols N.N."/>
        </authorList>
    </citation>
    <scope>NUCLEOTIDE SEQUENCE [LARGE SCALE GENOMIC DNA]</scope>
    <source>
        <strain evidence="3 4">NRRL 30616</strain>
    </source>
</reference>
<dbReference type="InParanoid" id="A0A1J7I8G5"/>
<evidence type="ECO:0000313" key="4">
    <source>
        <dbReference type="Proteomes" id="UP000182658"/>
    </source>
</evidence>
<keyword evidence="1" id="KW-0812">Transmembrane</keyword>
<feature type="chain" id="PRO_5012498571" description="Vacuolar protein sorting-associated protein 62" evidence="2">
    <location>
        <begin position="18"/>
        <end position="426"/>
    </location>
</feature>
<dbReference type="Proteomes" id="UP000182658">
    <property type="component" value="Unassembled WGS sequence"/>
</dbReference>
<dbReference type="STRING" id="1408157.A0A1J7I8G5"/>
<organism evidence="3 4">
    <name type="scientific">Coniochaeta ligniaria NRRL 30616</name>
    <dbReference type="NCBI Taxonomy" id="1408157"/>
    <lineage>
        <taxon>Eukaryota</taxon>
        <taxon>Fungi</taxon>
        <taxon>Dikarya</taxon>
        <taxon>Ascomycota</taxon>
        <taxon>Pezizomycotina</taxon>
        <taxon>Sordariomycetes</taxon>
        <taxon>Sordariomycetidae</taxon>
        <taxon>Coniochaetales</taxon>
        <taxon>Coniochaetaceae</taxon>
        <taxon>Coniochaeta</taxon>
    </lineage>
</organism>
<protein>
    <recommendedName>
        <fullName evidence="5">Vacuolar protein sorting-associated protein 62</fullName>
    </recommendedName>
</protein>
<dbReference type="Pfam" id="PF06101">
    <property type="entry name" value="Vps62"/>
    <property type="match status" value="1"/>
</dbReference>
<keyword evidence="2" id="KW-0732">Signal</keyword>
<feature type="signal peptide" evidence="2">
    <location>
        <begin position="1"/>
        <end position="17"/>
    </location>
</feature>
<evidence type="ECO:0000256" key="2">
    <source>
        <dbReference type="SAM" id="SignalP"/>
    </source>
</evidence>
<dbReference type="PANTHER" id="PTHR48174">
    <property type="entry name" value="DUF946 FAMILY PROTEIN"/>
    <property type="match status" value="1"/>
</dbReference>
<evidence type="ECO:0000313" key="3">
    <source>
        <dbReference type="EMBL" id="OIW23741.1"/>
    </source>
</evidence>
<dbReference type="OrthoDB" id="188042at2759"/>
<keyword evidence="4" id="KW-1185">Reference proteome</keyword>
<feature type="transmembrane region" description="Helical" evidence="1">
    <location>
        <begin position="366"/>
        <end position="390"/>
    </location>
</feature>
<evidence type="ECO:0000256" key="1">
    <source>
        <dbReference type="SAM" id="Phobius"/>
    </source>
</evidence>
<name>A0A1J7I8G5_9PEZI</name>
<evidence type="ECO:0008006" key="5">
    <source>
        <dbReference type="Google" id="ProtNLM"/>
    </source>
</evidence>